<keyword evidence="3" id="KW-1185">Reference proteome</keyword>
<protein>
    <submittedName>
        <fullName evidence="2">Uncharacterized protein</fullName>
    </submittedName>
</protein>
<dbReference type="AlphaFoldDB" id="A0AAV7NXG3"/>
<name>A0AAV7NXG3_PLEWA</name>
<gene>
    <name evidence="2" type="ORF">NDU88_008309</name>
</gene>
<reference evidence="2" key="1">
    <citation type="journal article" date="2022" name="bioRxiv">
        <title>Sequencing and chromosome-scale assembly of the giantPleurodeles waltlgenome.</title>
        <authorList>
            <person name="Brown T."/>
            <person name="Elewa A."/>
            <person name="Iarovenko S."/>
            <person name="Subramanian E."/>
            <person name="Araus A.J."/>
            <person name="Petzold A."/>
            <person name="Susuki M."/>
            <person name="Suzuki K.-i.T."/>
            <person name="Hayashi T."/>
            <person name="Toyoda A."/>
            <person name="Oliveira C."/>
            <person name="Osipova E."/>
            <person name="Leigh N.D."/>
            <person name="Simon A."/>
            <person name="Yun M.H."/>
        </authorList>
    </citation>
    <scope>NUCLEOTIDE SEQUENCE</scope>
    <source>
        <strain evidence="2">20211129_DDA</strain>
        <tissue evidence="2">Liver</tissue>
    </source>
</reference>
<evidence type="ECO:0000313" key="3">
    <source>
        <dbReference type="Proteomes" id="UP001066276"/>
    </source>
</evidence>
<dbReference type="Proteomes" id="UP001066276">
    <property type="component" value="Chromosome 8"/>
</dbReference>
<accession>A0AAV7NXG3</accession>
<evidence type="ECO:0000256" key="1">
    <source>
        <dbReference type="SAM" id="MobiDB-lite"/>
    </source>
</evidence>
<feature type="region of interest" description="Disordered" evidence="1">
    <location>
        <begin position="92"/>
        <end position="145"/>
    </location>
</feature>
<dbReference type="EMBL" id="JANPWB010000012">
    <property type="protein sequence ID" value="KAJ1120134.1"/>
    <property type="molecule type" value="Genomic_DNA"/>
</dbReference>
<organism evidence="2 3">
    <name type="scientific">Pleurodeles waltl</name>
    <name type="common">Iberian ribbed newt</name>
    <dbReference type="NCBI Taxonomy" id="8319"/>
    <lineage>
        <taxon>Eukaryota</taxon>
        <taxon>Metazoa</taxon>
        <taxon>Chordata</taxon>
        <taxon>Craniata</taxon>
        <taxon>Vertebrata</taxon>
        <taxon>Euteleostomi</taxon>
        <taxon>Amphibia</taxon>
        <taxon>Batrachia</taxon>
        <taxon>Caudata</taxon>
        <taxon>Salamandroidea</taxon>
        <taxon>Salamandridae</taxon>
        <taxon>Pleurodelinae</taxon>
        <taxon>Pleurodeles</taxon>
    </lineage>
</organism>
<feature type="compositionally biased region" description="Basic and acidic residues" evidence="1">
    <location>
        <begin position="102"/>
        <end position="111"/>
    </location>
</feature>
<proteinExistence type="predicted"/>
<evidence type="ECO:0000313" key="2">
    <source>
        <dbReference type="EMBL" id="KAJ1120134.1"/>
    </source>
</evidence>
<sequence>MNEWGRYSLDWQRGPGAGTGQLLCLQEEASVPEESVGGGGPCRLGVPECPYRAAGSRSKWQGRNPAWGVSRPATTPGRRCWGLGWVAAPVLRRGRPPGWPEPARKRGDRRSWRLRRRAPQKKQVVDCLAKEDHWPPRVPGSASDP</sequence>
<comment type="caution">
    <text evidence="2">The sequence shown here is derived from an EMBL/GenBank/DDBJ whole genome shotgun (WGS) entry which is preliminary data.</text>
</comment>
<feature type="region of interest" description="Disordered" evidence="1">
    <location>
        <begin position="54"/>
        <end position="73"/>
    </location>
</feature>